<evidence type="ECO:0000256" key="7">
    <source>
        <dbReference type="ARBA" id="ARBA00035302"/>
    </source>
</evidence>
<dbReference type="Proteomes" id="UP000019118">
    <property type="component" value="Unassembled WGS sequence"/>
</dbReference>
<keyword evidence="5" id="KW-0496">Mitochondrion</keyword>
<dbReference type="EMBL" id="BT128159">
    <property type="protein sequence ID" value="AEE63120.1"/>
    <property type="molecule type" value="mRNA"/>
</dbReference>
<sequence length="246" mass="28807">MSLTYKLLKMNCIKVFNFRAPAVSLVQKCGFKNFRAPPTYDDIEMPEKPKLRFIDKIPNLPPNIRPPKMQKRLRYMRGPEETHNFLQHKQFGIIATGGGRLKWAHFEMMRLTIGRQLDTSRMFALWRVDSPWQPVTKRGQGMRLGGGKGAIDHYVTPIKAGRVILELGGKCEFREVEGFLTDVANKLPFKAIAVSQKMLTEMQRKEKWEEENNQNRYTMKYLIQNNMNGCHQWLSPFDFRNFCKYV</sequence>
<evidence type="ECO:0000256" key="6">
    <source>
        <dbReference type="ARBA" id="ARBA00023274"/>
    </source>
</evidence>
<dbReference type="GO" id="GO:0032543">
    <property type="term" value="P:mitochondrial translation"/>
    <property type="evidence" value="ECO:0007669"/>
    <property type="project" value="TreeGrafter"/>
</dbReference>
<dbReference type="InterPro" id="IPR000114">
    <property type="entry name" value="Ribosomal_uL16_bact-type"/>
</dbReference>
<evidence type="ECO:0000256" key="3">
    <source>
        <dbReference type="ARBA" id="ARBA00022946"/>
    </source>
</evidence>
<evidence type="ECO:0000313" key="9">
    <source>
        <dbReference type="EMBL" id="AEE63120.1"/>
    </source>
</evidence>
<keyword evidence="4" id="KW-0689">Ribosomal protein</keyword>
<evidence type="ECO:0000256" key="5">
    <source>
        <dbReference type="ARBA" id="ARBA00023128"/>
    </source>
</evidence>
<reference evidence="10 12" key="2">
    <citation type="journal article" date="2013" name="Genome Biol.">
        <title>Draft genome of the mountain pine beetle, Dendroctonus ponderosae Hopkins, a major forest pest.</title>
        <authorList>
            <person name="Keeling C.I."/>
            <person name="Yuen M.M."/>
            <person name="Liao N.Y."/>
            <person name="Docking T.R."/>
            <person name="Chan S.K."/>
            <person name="Taylor G.A."/>
            <person name="Palmquist D.L."/>
            <person name="Jackman S.D."/>
            <person name="Nguyen A."/>
            <person name="Li M."/>
            <person name="Henderson H."/>
            <person name="Janes J.K."/>
            <person name="Zhao Y."/>
            <person name="Pandoh P."/>
            <person name="Moore R."/>
            <person name="Sperling F.A."/>
            <person name="Huber D.P."/>
            <person name="Birol I."/>
            <person name="Jones S.J."/>
            <person name="Bohlmann J."/>
        </authorList>
    </citation>
    <scope>NUCLEOTIDE SEQUENCE</scope>
</reference>
<dbReference type="EMBL" id="KB741015">
    <property type="protein sequence ID" value="ENN75373.1"/>
    <property type="molecule type" value="Genomic_DNA"/>
</dbReference>
<gene>
    <name evidence="11" type="primary">109539716</name>
    <name evidence="10" type="ORF">YQE_08148</name>
</gene>
<dbReference type="GO" id="GO:0019843">
    <property type="term" value="F:rRNA binding"/>
    <property type="evidence" value="ECO:0007669"/>
    <property type="project" value="InterPro"/>
</dbReference>
<evidence type="ECO:0000256" key="1">
    <source>
        <dbReference type="ARBA" id="ARBA00004173"/>
    </source>
</evidence>
<protein>
    <recommendedName>
        <fullName evidence="7">Large ribosomal subunit protein uL16m</fullName>
    </recommendedName>
    <alternativeName>
        <fullName evidence="8">39S ribosomal protein L16, mitochondrial</fullName>
    </alternativeName>
</protein>
<dbReference type="PANTHER" id="PTHR12220:SF13">
    <property type="entry name" value="LARGE RIBOSOMAL SUBUNIT PROTEIN UL16M"/>
    <property type="match status" value="1"/>
</dbReference>
<comment type="subcellular location">
    <subcellularLocation>
        <location evidence="1">Mitochondrion</location>
    </subcellularLocation>
</comment>
<dbReference type="Pfam" id="PF00252">
    <property type="entry name" value="Ribosomal_L16"/>
    <property type="match status" value="1"/>
</dbReference>
<keyword evidence="3" id="KW-0809">Transit peptide</keyword>
<dbReference type="InterPro" id="IPR047873">
    <property type="entry name" value="Ribosomal_uL16"/>
</dbReference>
<evidence type="ECO:0000256" key="8">
    <source>
        <dbReference type="ARBA" id="ARBA00035440"/>
    </source>
</evidence>
<dbReference type="EnsemblMetazoa" id="XM_019907658.1">
    <property type="protein sequence ID" value="XP_019763217.1"/>
    <property type="gene ID" value="LOC109539716"/>
</dbReference>
<keyword evidence="12" id="KW-1185">Reference proteome</keyword>
<dbReference type="KEGG" id="dpa:109539716"/>
<evidence type="ECO:0000256" key="2">
    <source>
        <dbReference type="ARBA" id="ARBA00008931"/>
    </source>
</evidence>
<comment type="similarity">
    <text evidence="2">Belongs to the universal ribosomal protein uL16 family.</text>
</comment>
<organism evidence="9">
    <name type="scientific">Dendroctonus ponderosae</name>
    <name type="common">Mountain pine beetle</name>
    <dbReference type="NCBI Taxonomy" id="77166"/>
    <lineage>
        <taxon>Eukaryota</taxon>
        <taxon>Metazoa</taxon>
        <taxon>Ecdysozoa</taxon>
        <taxon>Arthropoda</taxon>
        <taxon>Hexapoda</taxon>
        <taxon>Insecta</taxon>
        <taxon>Pterygota</taxon>
        <taxon>Neoptera</taxon>
        <taxon>Endopterygota</taxon>
        <taxon>Coleoptera</taxon>
        <taxon>Polyphaga</taxon>
        <taxon>Cucujiformia</taxon>
        <taxon>Curculionidae</taxon>
        <taxon>Scolytinae</taxon>
        <taxon>Dendroctonus</taxon>
    </lineage>
</organism>
<dbReference type="FunFam" id="3.90.1170.10:FF:000005">
    <property type="entry name" value="39S ribosomal protein L16, mitochondrial"/>
    <property type="match status" value="1"/>
</dbReference>
<dbReference type="GO" id="GO:0005762">
    <property type="term" value="C:mitochondrial large ribosomal subunit"/>
    <property type="evidence" value="ECO:0007669"/>
    <property type="project" value="TreeGrafter"/>
</dbReference>
<dbReference type="GO" id="GO:0005743">
    <property type="term" value="C:mitochondrial inner membrane"/>
    <property type="evidence" value="ECO:0007669"/>
    <property type="project" value="UniProtKB-ARBA"/>
</dbReference>
<dbReference type="PANTHER" id="PTHR12220">
    <property type="entry name" value="50S/60S RIBOSOMAL PROTEIN L16"/>
    <property type="match status" value="1"/>
</dbReference>
<dbReference type="CDD" id="cd01433">
    <property type="entry name" value="Ribosomal_L16_L10e"/>
    <property type="match status" value="1"/>
</dbReference>
<dbReference type="HOGENOM" id="CLU_096518_0_0_1"/>
<evidence type="ECO:0000313" key="11">
    <source>
        <dbReference type="EnsemblMetazoa" id="XP_019763217.1"/>
    </source>
</evidence>
<reference evidence="9" key="1">
    <citation type="journal article" date="2012" name="Insect Biochem. Mol. Biol.">
        <title>Transcriptome and full-length cDNA resources for the mountain pine beetle, Dendroctonus ponderosae Hopkins, a major insect pest of pine forests.</title>
        <authorList>
            <person name="Keeling C.I."/>
            <person name="Henderson H."/>
            <person name="Li M."/>
            <person name="Yuen M."/>
            <person name="Clark E.L."/>
            <person name="Fraser J.D."/>
            <person name="Huber D.P."/>
            <person name="Liao N.Y."/>
            <person name="Roderick Docking T."/>
            <person name="Birol I."/>
            <person name="Chan S.K."/>
            <person name="Taylor G.A."/>
            <person name="Palmquist D."/>
            <person name="Jones S.J."/>
            <person name="Bohlmann J."/>
        </authorList>
    </citation>
    <scope>NUCLEOTIDE SEQUENCE</scope>
    <source>
        <tissue evidence="9">Midgut and adhering fatbody of emerged adults of both sexes 1</tissue>
    </source>
</reference>
<reference evidence="11" key="3">
    <citation type="submission" date="2024-08" db="UniProtKB">
        <authorList>
            <consortium name="EnsemblMetazoa"/>
        </authorList>
    </citation>
    <scope>IDENTIFICATION</scope>
</reference>
<keyword evidence="6" id="KW-0687">Ribonucleoprotein</keyword>
<evidence type="ECO:0000313" key="10">
    <source>
        <dbReference type="EMBL" id="ENN75373.1"/>
    </source>
</evidence>
<dbReference type="GO" id="GO:0003735">
    <property type="term" value="F:structural constituent of ribosome"/>
    <property type="evidence" value="ECO:0007669"/>
    <property type="project" value="InterPro"/>
</dbReference>
<dbReference type="InterPro" id="IPR016180">
    <property type="entry name" value="Ribosomal_uL16_dom"/>
</dbReference>
<proteinExistence type="evidence at transcript level"/>
<accession>J3JY35</accession>
<dbReference type="AlphaFoldDB" id="J3JY35"/>
<dbReference type="OrthoDB" id="268521at2759"/>
<dbReference type="OMA" id="WGHMEMM"/>
<evidence type="ECO:0000313" key="12">
    <source>
        <dbReference type="Proteomes" id="UP000019118"/>
    </source>
</evidence>
<dbReference type="InterPro" id="IPR036920">
    <property type="entry name" value="Ribosomal_uL16_sf"/>
</dbReference>
<evidence type="ECO:0000256" key="4">
    <source>
        <dbReference type="ARBA" id="ARBA00022980"/>
    </source>
</evidence>
<name>J3JY35_DENPD</name>
<dbReference type="Gene3D" id="3.90.1170.10">
    <property type="entry name" value="Ribosomal protein L10e/L16"/>
    <property type="match status" value="1"/>
</dbReference>
<dbReference type="SUPFAM" id="SSF54686">
    <property type="entry name" value="Ribosomal protein L16p/L10e"/>
    <property type="match status" value="1"/>
</dbReference>